<evidence type="ECO:0000256" key="7">
    <source>
        <dbReference type="RuleBase" id="RU362064"/>
    </source>
</evidence>
<gene>
    <name evidence="9" type="primary">fliO</name>
    <name evidence="8" type="ORF">ACE3KR_09940</name>
    <name evidence="9" type="ORF">RQP59_15160</name>
</gene>
<keyword evidence="3 7" id="KW-1133">Transmembrane helix</keyword>
<dbReference type="InterPro" id="IPR022781">
    <property type="entry name" value="Flagellar_biosynth_FliO"/>
</dbReference>
<keyword evidence="5 7" id="KW-0975">Bacterial flagellum</keyword>
<dbReference type="Pfam" id="PF04347">
    <property type="entry name" value="FliO"/>
    <property type="match status" value="1"/>
</dbReference>
<evidence type="ECO:0000256" key="6">
    <source>
        <dbReference type="ARBA" id="ARBA00037937"/>
    </source>
</evidence>
<dbReference type="Proteomes" id="UP001577381">
    <property type="component" value="Unassembled WGS sequence"/>
</dbReference>
<keyword evidence="1 7" id="KW-1003">Cell membrane</keyword>
<keyword evidence="9" id="KW-0966">Cell projection</keyword>
<dbReference type="EMBL" id="CP135253">
    <property type="protein sequence ID" value="WNS36424.1"/>
    <property type="molecule type" value="Genomic_DNA"/>
</dbReference>
<dbReference type="InterPro" id="IPR052205">
    <property type="entry name" value="FliO/MopB"/>
</dbReference>
<dbReference type="PANTHER" id="PTHR38766">
    <property type="entry name" value="FLAGELLAR PROTEIN FLIO"/>
    <property type="match status" value="1"/>
</dbReference>
<dbReference type="GO" id="GO:0005886">
    <property type="term" value="C:plasma membrane"/>
    <property type="evidence" value="ECO:0007669"/>
    <property type="project" value="UniProtKB-SubCell"/>
</dbReference>
<accession>A0AA96LZ43</accession>
<dbReference type="GO" id="GO:0044781">
    <property type="term" value="P:bacterial-type flagellum organization"/>
    <property type="evidence" value="ECO:0007669"/>
    <property type="project" value="UniProtKB-UniRule"/>
</dbReference>
<comment type="subcellular location">
    <subcellularLocation>
        <location evidence="7">Cell membrane</location>
    </subcellularLocation>
    <subcellularLocation>
        <location evidence="7">Bacterial flagellum basal body</location>
    </subcellularLocation>
</comment>
<protein>
    <recommendedName>
        <fullName evidence="7">Flagellar protein</fullName>
    </recommendedName>
</protein>
<dbReference type="RefSeq" id="WP_265194516.1">
    <property type="nucleotide sequence ID" value="NZ_CP135253.1"/>
</dbReference>
<evidence type="ECO:0000256" key="1">
    <source>
        <dbReference type="ARBA" id="ARBA00022475"/>
    </source>
</evidence>
<evidence type="ECO:0000313" key="10">
    <source>
        <dbReference type="Proteomes" id="UP001577381"/>
    </source>
</evidence>
<dbReference type="NCBIfam" id="TIGR03500">
    <property type="entry name" value="FliO_TIGR"/>
    <property type="match status" value="1"/>
</dbReference>
<feature type="transmembrane region" description="Helical" evidence="7">
    <location>
        <begin position="12"/>
        <end position="35"/>
    </location>
</feature>
<evidence type="ECO:0000256" key="4">
    <source>
        <dbReference type="ARBA" id="ARBA00023136"/>
    </source>
</evidence>
<reference evidence="9" key="1">
    <citation type="submission" date="2023-09" db="EMBL/GenBank/DDBJ databases">
        <title>Coexistence of blaNDM-1 and blaKPC-2 in Enterobacter chuandaensis.</title>
        <authorList>
            <person name="Chen R."/>
        </authorList>
    </citation>
    <scope>NUCLEOTIDE SEQUENCE</scope>
    <source>
        <strain evidence="9">FAHZZU5885</strain>
    </source>
</reference>
<comment type="similarity">
    <text evidence="6 7">Belongs to the FliO/MopB family.</text>
</comment>
<keyword evidence="2 7" id="KW-0812">Transmembrane</keyword>
<reference evidence="8 10" key="2">
    <citation type="submission" date="2024-09" db="EMBL/GenBank/DDBJ databases">
        <title>Molecular characterization of Carbapenemase-producing Enterobacter cloacae Complex from Infections in Argentina.</title>
        <authorList>
            <person name="De Mendieta J.M."/>
            <person name="Gomez S."/>
        </authorList>
    </citation>
    <scope>NUCLEOTIDE SEQUENCE [LARGE SCALE GENOMIC DNA]</scope>
    <source>
        <strain evidence="8 10">M23267</strain>
    </source>
</reference>
<name>A0AA96LZ43_9ENTR</name>
<keyword evidence="9" id="KW-0969">Cilium</keyword>
<dbReference type="PANTHER" id="PTHR38766:SF1">
    <property type="entry name" value="FLAGELLAR PROTEIN FLIO"/>
    <property type="match status" value="1"/>
</dbReference>
<dbReference type="KEGG" id="echu:RQP59_15160"/>
<evidence type="ECO:0000313" key="8">
    <source>
        <dbReference type="EMBL" id="MFB4719203.1"/>
    </source>
</evidence>
<dbReference type="EMBL" id="JBHGSI010000002">
    <property type="protein sequence ID" value="MFB4719203.1"/>
    <property type="molecule type" value="Genomic_DNA"/>
</dbReference>
<evidence type="ECO:0000256" key="2">
    <source>
        <dbReference type="ARBA" id="ARBA00022692"/>
    </source>
</evidence>
<evidence type="ECO:0000256" key="3">
    <source>
        <dbReference type="ARBA" id="ARBA00022989"/>
    </source>
</evidence>
<organism evidence="9">
    <name type="scientific">Enterobacter chuandaensis</name>
    <dbReference type="NCBI Taxonomy" id="2497875"/>
    <lineage>
        <taxon>Bacteria</taxon>
        <taxon>Pseudomonadati</taxon>
        <taxon>Pseudomonadota</taxon>
        <taxon>Gammaproteobacteria</taxon>
        <taxon>Enterobacterales</taxon>
        <taxon>Enterobacteriaceae</taxon>
        <taxon>Enterobacter</taxon>
        <taxon>Enterobacter cloacae complex</taxon>
    </lineage>
</organism>
<evidence type="ECO:0000256" key="5">
    <source>
        <dbReference type="ARBA" id="ARBA00023143"/>
    </source>
</evidence>
<dbReference type="AlphaFoldDB" id="A0AA96LZ43"/>
<dbReference type="GO" id="GO:0009425">
    <property type="term" value="C:bacterial-type flagellum basal body"/>
    <property type="evidence" value="ECO:0007669"/>
    <property type="project" value="UniProtKB-SubCell"/>
</dbReference>
<keyword evidence="10" id="KW-1185">Reference proteome</keyword>
<sequence>MNATDSLPATGSVLMTVAGALALIILLMVVMAWAARRSGLARRLNNAQGNITLVANQSLGPRERLVLVDVGEQRLVLGVTASQITCLATQARPENAPRTSAPATTFPLMLEKLRQKYRPGGEQ</sequence>
<evidence type="ECO:0000313" key="9">
    <source>
        <dbReference type="EMBL" id="WNS36424.1"/>
    </source>
</evidence>
<keyword evidence="9" id="KW-0282">Flagellum</keyword>
<keyword evidence="4 7" id="KW-0472">Membrane</keyword>
<proteinExistence type="inferred from homology"/>